<dbReference type="InterPro" id="IPR036388">
    <property type="entry name" value="WH-like_DNA-bd_sf"/>
</dbReference>
<dbReference type="InterPro" id="IPR055414">
    <property type="entry name" value="LRR_R13L4/SHOC2-like"/>
</dbReference>
<dbReference type="SUPFAM" id="SSF52058">
    <property type="entry name" value="L domain-like"/>
    <property type="match status" value="1"/>
</dbReference>
<feature type="domain" description="Disease resistance protein winged helix" evidence="10">
    <location>
        <begin position="481"/>
        <end position="556"/>
    </location>
</feature>
<evidence type="ECO:0000259" key="8">
    <source>
        <dbReference type="Pfam" id="PF00931"/>
    </source>
</evidence>
<dbReference type="Gramene" id="TraesCAD_scaffold_126910_01G000100.1">
    <property type="protein sequence ID" value="TraesCAD_scaffold_126910_01G000100.1"/>
    <property type="gene ID" value="TraesCAD_scaffold_126910_01G000100"/>
</dbReference>
<evidence type="ECO:0000256" key="5">
    <source>
        <dbReference type="ARBA" id="ARBA00022821"/>
    </source>
</evidence>
<dbReference type="Gene3D" id="3.40.50.300">
    <property type="entry name" value="P-loop containing nucleotide triphosphate hydrolases"/>
    <property type="match status" value="1"/>
</dbReference>
<dbReference type="Proteomes" id="UP000019116">
    <property type="component" value="Chromosome 2D"/>
</dbReference>
<dbReference type="SMR" id="A0A1D5USA6"/>
<dbReference type="OMA" id="RCSCIAS"/>
<dbReference type="GO" id="GO:0051707">
    <property type="term" value="P:response to other organism"/>
    <property type="evidence" value="ECO:0007669"/>
    <property type="project" value="UniProtKB-ARBA"/>
</dbReference>
<sequence>MEGDFLAIALTIRSSHQKGVIPHPPLPLFCASHTQIDEREAMAGIGAMIAAALLKEVVQQIGSLVGGQIKLQQNFDKDLKEMKTTLESIEALFKDAEHTNTNNSMRLWLDRLKNAMYGIADMIDDFEAGTEADPTRKFSIKKHLTVMMPCFTIGPKFTMANKMKMMREELQGITDQYQKFMLVPGTNADEPNLIQMRETSSTIEASVIGRTEEENKIWVSLAESIIEELIVLAIHGIGGLGKTTLAKMIYNNKTKFEDYIRVWIYVSETFDLNKIGNSLISQLSENESPYTEKQMIHRSLAKLLANKKILIILDDLWVEDDSQLDSLIAMLKVGTGSKVVVIATTRNEEIARKISAIHSQTKISTIPPHELASLTDEMCWTIIKQKSGFESRDDKEQLKDIGEAIAVKCGGVALAAQSIGPILETMTYHQWKKVRDSDIWKVSASCLDPKDKAVTRVLASLRLSYTFMPRYLKLCFAYWSIFPKGFEISKDDLIHQWISLSFIGATPTFTAWELGEMYITQLLKLSFLQHSKTARFRYGDANVTTFTMHDLVHDLARSVMDDEILLAGNDGNIGGNRCHYALLNDCTNLLESRRIRALRFMGSDEIRLDDVAFVCAKSLRVLDLSECSIHELADSIGRLKQLRYLNAPGVYAVPDSITRLSKLLYLSLRESSLSALPESIGEMEGLMYLDLSGCVVIEELPESFGKLKKLVHLDLSECSALENISKFMWSLTDLQYLNLSRCSCIASLPESLDGLTSLQYLNLSHCFREGENLMDRISALSNLEHLDLSWNNGITSLPESICNLKKLHTLDLSYCIKIQKIPESIRRIDGLKTLYLDGCLSLVEKPASHPSTSFVSLPLFQVCVRDGESSSNLVCLKDMNPQVLNIVWLENVMSAEEAQSIKLMEKNNLKKLCLSWTVGAERFVDDKVLLEKLVPPKSLHKLVIMGYNGVTLPTWISQPNSVILTDMEHLEELSVSDSSGMSSKLSINNCPKLRMRDGPLLPRAARWLEIIRSDNVLSSWGECKMSSTGASSSSSSSSFSVGVLTTTTSLKVGYSELPMQQWRLLRHLSGLHFLEIKSCPNLTVSPDIIPHLSSVTRLVISACDISSLPHWLMDLTSLQHLGIAYCTGIRSLPEGIQQLTKLRRLQIYRCPDLQTPNTLH</sequence>
<dbReference type="GO" id="GO:0035556">
    <property type="term" value="P:intracellular signal transduction"/>
    <property type="evidence" value="ECO:0000318"/>
    <property type="project" value="GO_Central"/>
</dbReference>
<comment type="similarity">
    <text evidence="1">Belongs to the disease resistance NB-LRR family.</text>
</comment>
<dbReference type="OrthoDB" id="600210at2759"/>
<dbReference type="InterPro" id="IPR032675">
    <property type="entry name" value="LRR_dom_sf"/>
</dbReference>
<dbReference type="InterPro" id="IPR041118">
    <property type="entry name" value="Rx_N"/>
</dbReference>
<feature type="domain" description="Disease resistance N-terminal" evidence="9">
    <location>
        <begin position="54"/>
        <end position="135"/>
    </location>
</feature>
<dbReference type="InterPro" id="IPR025875">
    <property type="entry name" value="Leu-rich_rpt_4"/>
</dbReference>
<keyword evidence="5" id="KW-0611">Plant defense</keyword>
<dbReference type="GO" id="GO:0043531">
    <property type="term" value="F:ADP binding"/>
    <property type="evidence" value="ECO:0007669"/>
    <property type="project" value="InterPro"/>
</dbReference>
<feature type="domain" description="R13L1/DRL21-like LRR repeat region" evidence="12">
    <location>
        <begin position="875"/>
        <end position="993"/>
    </location>
</feature>
<dbReference type="AlphaFoldDB" id="A0A1D5USA6"/>
<dbReference type="Pfam" id="PF18052">
    <property type="entry name" value="Rx_N"/>
    <property type="match status" value="1"/>
</dbReference>
<dbReference type="InterPro" id="IPR002182">
    <property type="entry name" value="NB-ARC"/>
</dbReference>
<evidence type="ECO:0000259" key="9">
    <source>
        <dbReference type="Pfam" id="PF18052"/>
    </source>
</evidence>
<dbReference type="SUPFAM" id="SSF52540">
    <property type="entry name" value="P-loop containing nucleoside triphosphate hydrolases"/>
    <property type="match status" value="1"/>
</dbReference>
<keyword evidence="3" id="KW-0677">Repeat</keyword>
<evidence type="ECO:0000259" key="10">
    <source>
        <dbReference type="Pfam" id="PF23559"/>
    </source>
</evidence>
<proteinExistence type="inferred from homology"/>
<dbReference type="GO" id="GO:0006952">
    <property type="term" value="P:defense response"/>
    <property type="evidence" value="ECO:0007669"/>
    <property type="project" value="UniProtKB-KW"/>
</dbReference>
<dbReference type="InterPro" id="IPR056789">
    <property type="entry name" value="LRR_R13L1-DRL21"/>
</dbReference>
<dbReference type="InterPro" id="IPR027417">
    <property type="entry name" value="P-loop_NTPase"/>
</dbReference>
<dbReference type="PROSITE" id="PS51450">
    <property type="entry name" value="LRR"/>
    <property type="match status" value="1"/>
</dbReference>
<name>A0A1D5USA6_WHEAT</name>
<evidence type="ECO:0000256" key="6">
    <source>
        <dbReference type="ARBA" id="ARBA00022840"/>
    </source>
</evidence>
<dbReference type="Gene3D" id="1.10.8.430">
    <property type="entry name" value="Helical domain of apoptotic protease-activating factors"/>
    <property type="match status" value="1"/>
</dbReference>
<organism evidence="13">
    <name type="scientific">Triticum aestivum</name>
    <name type="common">Wheat</name>
    <dbReference type="NCBI Taxonomy" id="4565"/>
    <lineage>
        <taxon>Eukaryota</taxon>
        <taxon>Viridiplantae</taxon>
        <taxon>Streptophyta</taxon>
        <taxon>Embryophyta</taxon>
        <taxon>Tracheophyta</taxon>
        <taxon>Spermatophyta</taxon>
        <taxon>Magnoliopsida</taxon>
        <taxon>Liliopsida</taxon>
        <taxon>Poales</taxon>
        <taxon>Poaceae</taxon>
        <taxon>BOP clade</taxon>
        <taxon>Pooideae</taxon>
        <taxon>Triticodae</taxon>
        <taxon>Triticeae</taxon>
        <taxon>Triticinae</taxon>
        <taxon>Triticum</taxon>
    </lineage>
</organism>
<dbReference type="SMART" id="SM00367">
    <property type="entry name" value="LRR_CC"/>
    <property type="match status" value="4"/>
</dbReference>
<dbReference type="InterPro" id="IPR042197">
    <property type="entry name" value="Apaf_helical"/>
</dbReference>
<dbReference type="PANTHER" id="PTHR36766">
    <property type="entry name" value="PLANT BROAD-SPECTRUM MILDEW RESISTANCE PROTEIN RPW8"/>
    <property type="match status" value="1"/>
</dbReference>
<evidence type="ECO:0000256" key="1">
    <source>
        <dbReference type="ARBA" id="ARBA00008894"/>
    </source>
</evidence>
<dbReference type="Gramene" id="TraesCS2D02G573600.1">
    <property type="protein sequence ID" value="TraesCS2D02G573600.1"/>
    <property type="gene ID" value="TraesCS2D02G573600"/>
</dbReference>
<keyword evidence="4" id="KW-0547">Nucleotide-binding</keyword>
<dbReference type="STRING" id="4565.A0A1D5USA6"/>
<dbReference type="Pfam" id="PF23598">
    <property type="entry name" value="LRR_14"/>
    <property type="match status" value="1"/>
</dbReference>
<dbReference type="SMART" id="SM00369">
    <property type="entry name" value="LRR_TYP"/>
    <property type="match status" value="5"/>
</dbReference>
<dbReference type="InterPro" id="IPR003591">
    <property type="entry name" value="Leu-rich_rpt_typical-subtyp"/>
</dbReference>
<dbReference type="Gene3D" id="3.80.10.10">
    <property type="entry name" value="Ribonuclease Inhibitor"/>
    <property type="match status" value="2"/>
</dbReference>
<dbReference type="SUPFAM" id="SSF52047">
    <property type="entry name" value="RNI-like"/>
    <property type="match status" value="1"/>
</dbReference>
<dbReference type="Pfam" id="PF00931">
    <property type="entry name" value="NB-ARC"/>
    <property type="match status" value="1"/>
</dbReference>
<keyword evidence="2" id="KW-0433">Leucine-rich repeat</keyword>
<evidence type="ECO:0000313" key="13">
    <source>
        <dbReference type="EnsemblPlants" id="TraesCS2D02G573600.1"/>
    </source>
</evidence>
<feature type="domain" description="NB-ARC" evidence="8">
    <location>
        <begin position="214"/>
        <end position="387"/>
    </location>
</feature>
<dbReference type="InterPro" id="IPR001611">
    <property type="entry name" value="Leu-rich_rpt"/>
</dbReference>
<reference evidence="13" key="2">
    <citation type="submission" date="2018-10" db="UniProtKB">
        <authorList>
            <consortium name="EnsemblPlants"/>
        </authorList>
    </citation>
    <scope>IDENTIFICATION</scope>
</reference>
<dbReference type="PANTHER" id="PTHR36766:SF73">
    <property type="entry name" value="NB-ARC DOMAIN-CONTAINING PROTEIN"/>
    <property type="match status" value="1"/>
</dbReference>
<dbReference type="Pfam" id="PF25019">
    <property type="entry name" value="LRR_R13L1-DRL21"/>
    <property type="match status" value="1"/>
</dbReference>
<evidence type="ECO:0000256" key="2">
    <source>
        <dbReference type="ARBA" id="ARBA00022614"/>
    </source>
</evidence>
<evidence type="ECO:0000256" key="3">
    <source>
        <dbReference type="ARBA" id="ARBA00022737"/>
    </source>
</evidence>
<dbReference type="Pfam" id="PF12799">
    <property type="entry name" value="LRR_4"/>
    <property type="match status" value="1"/>
</dbReference>
<evidence type="ECO:0000256" key="7">
    <source>
        <dbReference type="ARBA" id="ARBA00023054"/>
    </source>
</evidence>
<dbReference type="EnsemblPlants" id="TraesCS2D02G573600.1">
    <property type="protein sequence ID" value="TraesCS2D02G573600.1"/>
    <property type="gene ID" value="TraesCS2D02G573600"/>
</dbReference>
<evidence type="ECO:0000256" key="4">
    <source>
        <dbReference type="ARBA" id="ARBA00022741"/>
    </source>
</evidence>
<reference evidence="13" key="1">
    <citation type="submission" date="2018-08" db="EMBL/GenBank/DDBJ databases">
        <authorList>
            <person name="Rossello M."/>
        </authorList>
    </citation>
    <scope>NUCLEOTIDE SEQUENCE [LARGE SCALE GENOMIC DNA]</scope>
    <source>
        <strain evidence="13">cv. Chinese Spring</strain>
    </source>
</reference>
<keyword evidence="14" id="KW-1185">Reference proteome</keyword>
<dbReference type="InterPro" id="IPR058922">
    <property type="entry name" value="WHD_DRP"/>
</dbReference>
<dbReference type="Gene3D" id="1.10.10.10">
    <property type="entry name" value="Winged helix-like DNA-binding domain superfamily/Winged helix DNA-binding domain"/>
    <property type="match status" value="1"/>
</dbReference>
<evidence type="ECO:0000259" key="12">
    <source>
        <dbReference type="Pfam" id="PF25019"/>
    </source>
</evidence>
<dbReference type="InterPro" id="IPR006553">
    <property type="entry name" value="Leu-rich_rpt_Cys-con_subtyp"/>
</dbReference>
<dbReference type="Gramene" id="TraesCS2D03G1327800.1">
    <property type="protein sequence ID" value="TraesCS2D03G1327800.1.CDS"/>
    <property type="gene ID" value="TraesCS2D03G1327800"/>
</dbReference>
<accession>A0A1D5USA6</accession>
<dbReference type="GO" id="GO:0005524">
    <property type="term" value="F:ATP binding"/>
    <property type="evidence" value="ECO:0007669"/>
    <property type="project" value="UniProtKB-KW"/>
</dbReference>
<keyword evidence="6" id="KW-0067">ATP-binding</keyword>
<keyword evidence="7" id="KW-0175">Coiled coil</keyword>
<evidence type="ECO:0000259" key="11">
    <source>
        <dbReference type="Pfam" id="PF23598"/>
    </source>
</evidence>
<feature type="domain" description="Disease resistance R13L4/SHOC-2-like LRR" evidence="11">
    <location>
        <begin position="656"/>
        <end position="762"/>
    </location>
</feature>
<dbReference type="Pfam" id="PF23559">
    <property type="entry name" value="WHD_DRP"/>
    <property type="match status" value="1"/>
</dbReference>
<protein>
    <submittedName>
        <fullName evidence="13">Uncharacterized protein</fullName>
    </submittedName>
</protein>
<dbReference type="Gene3D" id="1.20.5.4130">
    <property type="match status" value="1"/>
</dbReference>
<dbReference type="PRINTS" id="PR00364">
    <property type="entry name" value="DISEASERSIST"/>
</dbReference>
<dbReference type="Gramene" id="TraesSYM2D03G01323980.1">
    <property type="protein sequence ID" value="TraesSYM2D03G01323980.1"/>
    <property type="gene ID" value="TraesSYM2D03G01323980"/>
</dbReference>
<dbReference type="Gramene" id="TraesMAC2D03G01302530.1">
    <property type="protein sequence ID" value="TraesMAC2D03G01302530.1"/>
    <property type="gene ID" value="TraesMAC2D03G01302530"/>
</dbReference>
<evidence type="ECO:0000313" key="14">
    <source>
        <dbReference type="Proteomes" id="UP000019116"/>
    </source>
</evidence>
<dbReference type="Gramene" id="TraesROB_scaffold_060386_01G000100.1">
    <property type="protein sequence ID" value="TraesROB_scaffold_060386_01G000100.1"/>
    <property type="gene ID" value="TraesROB_scaffold_060386_01G000100"/>
</dbReference>